<evidence type="ECO:0000313" key="2">
    <source>
        <dbReference type="Proteomes" id="UP001281761"/>
    </source>
</evidence>
<organism evidence="1 2">
    <name type="scientific">Blattamonas nauphoetae</name>
    <dbReference type="NCBI Taxonomy" id="2049346"/>
    <lineage>
        <taxon>Eukaryota</taxon>
        <taxon>Metamonada</taxon>
        <taxon>Preaxostyla</taxon>
        <taxon>Oxymonadida</taxon>
        <taxon>Blattamonas</taxon>
    </lineage>
</organism>
<reference evidence="1 2" key="1">
    <citation type="journal article" date="2022" name="bioRxiv">
        <title>Genomics of Preaxostyla Flagellates Illuminates Evolutionary Transitions and the Path Towards Mitochondrial Loss.</title>
        <authorList>
            <person name="Novak L.V.F."/>
            <person name="Treitli S.C."/>
            <person name="Pyrih J."/>
            <person name="Halakuc P."/>
            <person name="Pipaliya S.V."/>
            <person name="Vacek V."/>
            <person name="Brzon O."/>
            <person name="Soukal P."/>
            <person name="Eme L."/>
            <person name="Dacks J.B."/>
            <person name="Karnkowska A."/>
            <person name="Elias M."/>
            <person name="Hampl V."/>
        </authorList>
    </citation>
    <scope>NUCLEOTIDE SEQUENCE [LARGE SCALE GENOMIC DNA]</scope>
    <source>
        <strain evidence="1">NAU3</strain>
        <tissue evidence="1">Gut</tissue>
    </source>
</reference>
<sequence length="110" mass="12281">MSTDISVNHKVDSRNGTVPSADIVLFFTECHTQFKNGDEKAKIDVAICVHSKILTDKMRIGELSACVVSSGLLEEFCCTLSEPCSDQLFVCVTSHHWERQTKWSAESENE</sequence>
<evidence type="ECO:0000313" key="1">
    <source>
        <dbReference type="EMBL" id="KAK2949855.1"/>
    </source>
</evidence>
<dbReference type="Proteomes" id="UP001281761">
    <property type="component" value="Unassembled WGS sequence"/>
</dbReference>
<protein>
    <submittedName>
        <fullName evidence="1">Uncharacterized protein</fullName>
    </submittedName>
</protein>
<dbReference type="EMBL" id="JARBJD010000148">
    <property type="protein sequence ID" value="KAK2949855.1"/>
    <property type="molecule type" value="Genomic_DNA"/>
</dbReference>
<proteinExistence type="predicted"/>
<gene>
    <name evidence="1" type="ORF">BLNAU_15250</name>
</gene>
<name>A0ABQ9XI45_9EUKA</name>
<accession>A0ABQ9XI45</accession>
<comment type="caution">
    <text evidence="1">The sequence shown here is derived from an EMBL/GenBank/DDBJ whole genome shotgun (WGS) entry which is preliminary data.</text>
</comment>
<keyword evidence="2" id="KW-1185">Reference proteome</keyword>